<name>A0A2J4JNR3_9FIRM</name>
<dbReference type="EMBL" id="NMTS02000048">
    <property type="protein sequence ID" value="PLK29503.1"/>
    <property type="molecule type" value="Genomic_DNA"/>
</dbReference>
<dbReference type="RefSeq" id="WP_097781443.1">
    <property type="nucleotide sequence ID" value="NZ_NMTS02000048.1"/>
</dbReference>
<keyword evidence="2" id="KW-0813">Transport</keyword>
<evidence type="ECO:0000259" key="5">
    <source>
        <dbReference type="PROSITE" id="PS50893"/>
    </source>
</evidence>
<dbReference type="Pfam" id="PF00005">
    <property type="entry name" value="ABC_tran"/>
    <property type="match status" value="1"/>
</dbReference>
<organism evidence="6 7">
    <name type="scientific">Faecalibacterium prausnitzii</name>
    <dbReference type="NCBI Taxonomy" id="853"/>
    <lineage>
        <taxon>Bacteria</taxon>
        <taxon>Bacillati</taxon>
        <taxon>Bacillota</taxon>
        <taxon>Clostridia</taxon>
        <taxon>Eubacteriales</taxon>
        <taxon>Oscillospiraceae</taxon>
        <taxon>Faecalibacterium</taxon>
    </lineage>
</organism>
<comment type="caution">
    <text evidence="6">The sequence shown here is derived from an EMBL/GenBank/DDBJ whole genome shotgun (WGS) entry which is preliminary data.</text>
</comment>
<dbReference type="FunFam" id="3.40.50.300:FF:000134">
    <property type="entry name" value="Iron-enterobactin ABC transporter ATP-binding protein"/>
    <property type="match status" value="1"/>
</dbReference>
<dbReference type="Gene3D" id="3.40.50.300">
    <property type="entry name" value="P-loop containing nucleotide triphosphate hydrolases"/>
    <property type="match status" value="1"/>
</dbReference>
<dbReference type="InterPro" id="IPR050153">
    <property type="entry name" value="Metal_Ion_Import_ABC"/>
</dbReference>
<dbReference type="PANTHER" id="PTHR42734:SF6">
    <property type="entry name" value="MOLYBDATE IMPORT ATP-BINDING PROTEIN MOLC"/>
    <property type="match status" value="1"/>
</dbReference>
<dbReference type="AlphaFoldDB" id="A0A2J4JNR3"/>
<comment type="similarity">
    <text evidence="1">Belongs to the ABC transporter superfamily.</text>
</comment>
<evidence type="ECO:0000256" key="4">
    <source>
        <dbReference type="ARBA" id="ARBA00022840"/>
    </source>
</evidence>
<reference evidence="6 7" key="1">
    <citation type="journal article" date="2017" name="Front. Microbiol.">
        <title>New Insights into the Diversity of the Genus Faecalibacterium.</title>
        <authorList>
            <person name="Benevides L."/>
            <person name="Burman S."/>
            <person name="Martin R."/>
            <person name="Robert V."/>
            <person name="Thomas M."/>
            <person name="Miquel S."/>
            <person name="Chain F."/>
            <person name="Sokol H."/>
            <person name="Bermudez-Humaran L.G."/>
            <person name="Morrison M."/>
            <person name="Langella P."/>
            <person name="Azevedo V.A."/>
            <person name="Chatel J.M."/>
            <person name="Soares S."/>
        </authorList>
    </citation>
    <scope>NUCLEOTIDE SEQUENCE [LARGE SCALE GENOMIC DNA]</scope>
    <source>
        <strain evidence="6 7">CNCM I 4542</strain>
    </source>
</reference>
<keyword evidence="3" id="KW-0547">Nucleotide-binding</keyword>
<dbReference type="PROSITE" id="PS50893">
    <property type="entry name" value="ABC_TRANSPORTER_2"/>
    <property type="match status" value="1"/>
</dbReference>
<proteinExistence type="inferred from homology"/>
<sequence length="267" mass="29653">MILEVQNGCFGYPKQPVILESINLSLEEGHILAILGPNGIGKTTLLKCMIGLLPWHSGKTLLYGKDIHTLKPKDVWSTISYIPQSRGFAFSYTGLEMVLLGRSAHLGAFQQPGKEEIEMAEAMMERVGITRLANKDCNRMSGGELQMVLIARALINEPKLIILDEPETGLDFHNQILVLNMVERLAHESGISAIMNTHYPTNAMSVADEALMLNRKGEFFYGPAAEILNEENISYSFDVQVLVDELHYQGRSVRSIVPVALREETAV</sequence>
<evidence type="ECO:0000256" key="1">
    <source>
        <dbReference type="ARBA" id="ARBA00005417"/>
    </source>
</evidence>
<dbReference type="InterPro" id="IPR027417">
    <property type="entry name" value="P-loop_NTPase"/>
</dbReference>
<evidence type="ECO:0000313" key="7">
    <source>
        <dbReference type="Proteomes" id="UP000221015"/>
    </source>
</evidence>
<dbReference type="InterPro" id="IPR003439">
    <property type="entry name" value="ABC_transporter-like_ATP-bd"/>
</dbReference>
<gene>
    <name evidence="6" type="ORF">CGS50_007680</name>
</gene>
<dbReference type="PANTHER" id="PTHR42734">
    <property type="entry name" value="METAL TRANSPORT SYSTEM ATP-BINDING PROTEIN TM_0124-RELATED"/>
    <property type="match status" value="1"/>
</dbReference>
<dbReference type="InterPro" id="IPR003593">
    <property type="entry name" value="AAA+_ATPase"/>
</dbReference>
<protein>
    <submittedName>
        <fullName evidence="6">ABC transporter ATP-binding protein</fullName>
    </submittedName>
</protein>
<dbReference type="SMART" id="SM00382">
    <property type="entry name" value="AAA"/>
    <property type="match status" value="1"/>
</dbReference>
<dbReference type="GO" id="GO:0005524">
    <property type="term" value="F:ATP binding"/>
    <property type="evidence" value="ECO:0007669"/>
    <property type="project" value="UniProtKB-KW"/>
</dbReference>
<feature type="domain" description="ABC transporter" evidence="5">
    <location>
        <begin position="3"/>
        <end position="240"/>
    </location>
</feature>
<dbReference type="GO" id="GO:0016887">
    <property type="term" value="F:ATP hydrolysis activity"/>
    <property type="evidence" value="ECO:0007669"/>
    <property type="project" value="InterPro"/>
</dbReference>
<evidence type="ECO:0000313" key="6">
    <source>
        <dbReference type="EMBL" id="PLK29503.1"/>
    </source>
</evidence>
<dbReference type="Proteomes" id="UP000221015">
    <property type="component" value="Unassembled WGS sequence"/>
</dbReference>
<evidence type="ECO:0000256" key="2">
    <source>
        <dbReference type="ARBA" id="ARBA00022448"/>
    </source>
</evidence>
<dbReference type="SUPFAM" id="SSF52540">
    <property type="entry name" value="P-loop containing nucleoside triphosphate hydrolases"/>
    <property type="match status" value="1"/>
</dbReference>
<dbReference type="CDD" id="cd03214">
    <property type="entry name" value="ABC_Iron-Siderophores_B12_Hemin"/>
    <property type="match status" value="1"/>
</dbReference>
<dbReference type="PROSITE" id="PS00211">
    <property type="entry name" value="ABC_TRANSPORTER_1"/>
    <property type="match status" value="1"/>
</dbReference>
<accession>A0A2J4JNR3</accession>
<dbReference type="InterPro" id="IPR017871">
    <property type="entry name" value="ABC_transporter-like_CS"/>
</dbReference>
<keyword evidence="4 6" id="KW-0067">ATP-binding</keyword>
<evidence type="ECO:0000256" key="3">
    <source>
        <dbReference type="ARBA" id="ARBA00022741"/>
    </source>
</evidence>